<keyword evidence="2" id="KW-0175">Coiled coil</keyword>
<feature type="compositionally biased region" description="Basic and acidic residues" evidence="3">
    <location>
        <begin position="214"/>
        <end position="224"/>
    </location>
</feature>
<evidence type="ECO:0000313" key="5">
    <source>
        <dbReference type="Proteomes" id="UP000186666"/>
    </source>
</evidence>
<protein>
    <submittedName>
        <fullName evidence="4">Phage shock protein A (PspA) family protein</fullName>
    </submittedName>
</protein>
<name>A0ABY1KFS5_9BACL</name>
<dbReference type="RefSeq" id="WP_068592166.1">
    <property type="nucleotide sequence ID" value="NZ_FTNK01000028.1"/>
</dbReference>
<reference evidence="4 5" key="1">
    <citation type="submission" date="2017-01" db="EMBL/GenBank/DDBJ databases">
        <authorList>
            <person name="Varghese N."/>
            <person name="Submissions S."/>
        </authorList>
    </citation>
    <scope>NUCLEOTIDE SEQUENCE [LARGE SCALE GENOMIC DNA]</scope>
    <source>
        <strain evidence="4 5">ATCC 23464</strain>
    </source>
</reference>
<evidence type="ECO:0000256" key="1">
    <source>
        <dbReference type="ARBA" id="ARBA00043985"/>
    </source>
</evidence>
<dbReference type="Pfam" id="PF04012">
    <property type="entry name" value="PspA_IM30"/>
    <property type="match status" value="1"/>
</dbReference>
<evidence type="ECO:0000256" key="2">
    <source>
        <dbReference type="SAM" id="Coils"/>
    </source>
</evidence>
<dbReference type="Proteomes" id="UP000186666">
    <property type="component" value="Unassembled WGS sequence"/>
</dbReference>
<comment type="similarity">
    <text evidence="1">Belongs to the PspA/Vipp/IM30 family.</text>
</comment>
<organism evidence="4 5">
    <name type="scientific">Paenibacillus macquariensis</name>
    <dbReference type="NCBI Taxonomy" id="948756"/>
    <lineage>
        <taxon>Bacteria</taxon>
        <taxon>Bacillati</taxon>
        <taxon>Bacillota</taxon>
        <taxon>Bacilli</taxon>
        <taxon>Bacillales</taxon>
        <taxon>Paenibacillaceae</taxon>
        <taxon>Paenibacillus</taxon>
    </lineage>
</organism>
<evidence type="ECO:0000256" key="3">
    <source>
        <dbReference type="SAM" id="MobiDB-lite"/>
    </source>
</evidence>
<comment type="caution">
    <text evidence="4">The sequence shown here is derived from an EMBL/GenBank/DDBJ whole genome shotgun (WGS) entry which is preliminary data.</text>
</comment>
<dbReference type="EMBL" id="FTNK01000028">
    <property type="protein sequence ID" value="SIR65567.1"/>
    <property type="molecule type" value="Genomic_DNA"/>
</dbReference>
<gene>
    <name evidence="4" type="ORF">SAMN05421578_1284</name>
</gene>
<proteinExistence type="inferred from homology"/>
<feature type="region of interest" description="Disordered" evidence="3">
    <location>
        <begin position="200"/>
        <end position="224"/>
    </location>
</feature>
<evidence type="ECO:0000313" key="4">
    <source>
        <dbReference type="EMBL" id="SIR65567.1"/>
    </source>
</evidence>
<dbReference type="InterPro" id="IPR007157">
    <property type="entry name" value="PspA_VIPP1"/>
</dbReference>
<dbReference type="PANTHER" id="PTHR31088:SF6">
    <property type="entry name" value="PHAGE SHOCK PROTEIN A"/>
    <property type="match status" value="1"/>
</dbReference>
<keyword evidence="5" id="KW-1185">Reference proteome</keyword>
<sequence length="224" mass="25086">MGILSRFKDIMASNINALLDKAEDPEKMIDDYMRQLNSDMSKVKAETASVLADEQRAKRVLDECRAEIRKLLNYAEKAVESGDEEKALKFLERKAIQVEKQNQLQVAYDAASANALSMKRMQEKIVLDMGQLEARRVHLKEKIAATKAQQQLNSRGGSLGASGSVLDAMEEKVNQAYNEAVALAELRAEPKDDLDDLIAQLEKSMNANPEDELDAMKDQIKNKE</sequence>
<feature type="coiled-coil region" evidence="2">
    <location>
        <begin position="129"/>
        <end position="186"/>
    </location>
</feature>
<accession>A0ABY1KFS5</accession>
<dbReference type="PANTHER" id="PTHR31088">
    <property type="entry name" value="MEMBRANE-ASSOCIATED PROTEIN VIPP1, CHLOROPLASTIC"/>
    <property type="match status" value="1"/>
</dbReference>